<reference evidence="8" key="1">
    <citation type="submission" date="2018-06" db="EMBL/GenBank/DDBJ databases">
        <authorList>
            <person name="Zhirakovskaya E."/>
        </authorList>
    </citation>
    <scope>NUCLEOTIDE SEQUENCE</scope>
</reference>
<dbReference type="Pfam" id="PF02518">
    <property type="entry name" value="HATPase_c"/>
    <property type="match status" value="1"/>
</dbReference>
<evidence type="ECO:0000256" key="2">
    <source>
        <dbReference type="ARBA" id="ARBA00012438"/>
    </source>
</evidence>
<dbReference type="InterPro" id="IPR050736">
    <property type="entry name" value="Sensor_HK_Regulatory"/>
</dbReference>
<evidence type="ECO:0000256" key="1">
    <source>
        <dbReference type="ARBA" id="ARBA00000085"/>
    </source>
</evidence>
<dbReference type="GO" id="GO:0000155">
    <property type="term" value="F:phosphorelay sensor kinase activity"/>
    <property type="evidence" value="ECO:0007669"/>
    <property type="project" value="InterPro"/>
</dbReference>
<dbReference type="Gene3D" id="3.30.565.10">
    <property type="entry name" value="Histidine kinase-like ATPase, C-terminal domain"/>
    <property type="match status" value="1"/>
</dbReference>
<dbReference type="EC" id="2.7.13.3" evidence="2"/>
<protein>
    <recommendedName>
        <fullName evidence="2">histidine kinase</fullName>
        <ecNumber evidence="2">2.7.13.3</ecNumber>
    </recommendedName>
</protein>
<dbReference type="SUPFAM" id="SSF55874">
    <property type="entry name" value="ATPase domain of HSP90 chaperone/DNA topoisomerase II/histidine kinase"/>
    <property type="match status" value="1"/>
</dbReference>
<evidence type="ECO:0000256" key="5">
    <source>
        <dbReference type="ARBA" id="ARBA00022777"/>
    </source>
</evidence>
<evidence type="ECO:0000259" key="7">
    <source>
        <dbReference type="PROSITE" id="PS50109"/>
    </source>
</evidence>
<organism evidence="8">
    <name type="scientific">hydrothermal vent metagenome</name>
    <dbReference type="NCBI Taxonomy" id="652676"/>
    <lineage>
        <taxon>unclassified sequences</taxon>
        <taxon>metagenomes</taxon>
        <taxon>ecological metagenomes</taxon>
    </lineage>
</organism>
<evidence type="ECO:0000313" key="8">
    <source>
        <dbReference type="EMBL" id="VAV96741.1"/>
    </source>
</evidence>
<feature type="domain" description="Histidine kinase" evidence="7">
    <location>
        <begin position="109"/>
        <end position="330"/>
    </location>
</feature>
<dbReference type="PANTHER" id="PTHR43711">
    <property type="entry name" value="TWO-COMPONENT HISTIDINE KINASE"/>
    <property type="match status" value="1"/>
</dbReference>
<accession>A0A3B0S0G0</accession>
<dbReference type="PROSITE" id="PS50109">
    <property type="entry name" value="HIS_KIN"/>
    <property type="match status" value="1"/>
</dbReference>
<dbReference type="Gene3D" id="1.10.287.130">
    <property type="match status" value="1"/>
</dbReference>
<evidence type="ECO:0000256" key="6">
    <source>
        <dbReference type="ARBA" id="ARBA00023012"/>
    </source>
</evidence>
<dbReference type="Pfam" id="PF00512">
    <property type="entry name" value="HisKA"/>
    <property type="match status" value="1"/>
</dbReference>
<keyword evidence="5" id="KW-0418">Kinase</keyword>
<dbReference type="EMBL" id="UOEC01000135">
    <property type="protein sequence ID" value="VAV96741.1"/>
    <property type="molecule type" value="Genomic_DNA"/>
</dbReference>
<dbReference type="SMART" id="SM00388">
    <property type="entry name" value="HisKA"/>
    <property type="match status" value="1"/>
</dbReference>
<dbReference type="InterPro" id="IPR036097">
    <property type="entry name" value="HisK_dim/P_sf"/>
</dbReference>
<dbReference type="InterPro" id="IPR003661">
    <property type="entry name" value="HisK_dim/P_dom"/>
</dbReference>
<keyword evidence="3" id="KW-0597">Phosphoprotein</keyword>
<gene>
    <name evidence="8" type="ORF">MNBD_ALPHA08-572</name>
</gene>
<sequence>AGKSRKIMSEYLEALSGSGLASIFNDGREVEAKVKQRGQGGQGGIISLFLTIGRLDTDRHKSGISADGTAAFCVVVRDITQWKKTEEDLRQSKDRAEKSNARKSMFLANISHELRTPLNAIMGFSEVMRSERFGEIENEKYLAYANDIHASGGYLLALINDLLDLSKVEAGKLELNFTSVNLLNVIDEAMHSLKEQASDQRVIMRKSASKNLPDVVADLRSMKQILLNLLSNAVKFSKKGDQVIISAAMQDNGELALTIKDTGRGMNSQALEQALEPFQRAEQTGDSDTQGTGLGLPLTKALVEANRARFTITSKPKKGTMVTIVFPTTRVLAE</sequence>
<dbReference type="PRINTS" id="PR00344">
    <property type="entry name" value="BCTRLSENSOR"/>
</dbReference>
<proteinExistence type="predicted"/>
<dbReference type="InterPro" id="IPR004358">
    <property type="entry name" value="Sig_transdc_His_kin-like_C"/>
</dbReference>
<dbReference type="InterPro" id="IPR003594">
    <property type="entry name" value="HATPase_dom"/>
</dbReference>
<dbReference type="CDD" id="cd00082">
    <property type="entry name" value="HisKA"/>
    <property type="match status" value="1"/>
</dbReference>
<evidence type="ECO:0000256" key="3">
    <source>
        <dbReference type="ARBA" id="ARBA00022553"/>
    </source>
</evidence>
<dbReference type="SUPFAM" id="SSF47384">
    <property type="entry name" value="Homodimeric domain of signal transducing histidine kinase"/>
    <property type="match status" value="1"/>
</dbReference>
<dbReference type="InterPro" id="IPR005467">
    <property type="entry name" value="His_kinase_dom"/>
</dbReference>
<name>A0A3B0S0G0_9ZZZZ</name>
<feature type="non-terminal residue" evidence="8">
    <location>
        <position position="1"/>
    </location>
</feature>
<dbReference type="PANTHER" id="PTHR43711:SF26">
    <property type="entry name" value="SENSOR HISTIDINE KINASE RCSC"/>
    <property type="match status" value="1"/>
</dbReference>
<keyword evidence="4" id="KW-0808">Transferase</keyword>
<keyword evidence="6" id="KW-0902">Two-component regulatory system</keyword>
<comment type="catalytic activity">
    <reaction evidence="1">
        <text>ATP + protein L-histidine = ADP + protein N-phospho-L-histidine.</text>
        <dbReference type="EC" id="2.7.13.3"/>
    </reaction>
</comment>
<dbReference type="SMART" id="SM00387">
    <property type="entry name" value="HATPase_c"/>
    <property type="match status" value="1"/>
</dbReference>
<dbReference type="AlphaFoldDB" id="A0A3B0S0G0"/>
<evidence type="ECO:0000256" key="4">
    <source>
        <dbReference type="ARBA" id="ARBA00022679"/>
    </source>
</evidence>
<dbReference type="InterPro" id="IPR036890">
    <property type="entry name" value="HATPase_C_sf"/>
</dbReference>